<feature type="transmembrane region" description="Helical" evidence="1">
    <location>
        <begin position="66"/>
        <end position="88"/>
    </location>
</feature>
<evidence type="ECO:0000256" key="1">
    <source>
        <dbReference type="SAM" id="Phobius"/>
    </source>
</evidence>
<evidence type="ECO:0000313" key="2">
    <source>
        <dbReference type="EMBL" id="GAA3925806.1"/>
    </source>
</evidence>
<gene>
    <name evidence="2" type="ORF">GCM10022229_19890</name>
</gene>
<protein>
    <submittedName>
        <fullName evidence="2">Uncharacterized protein</fullName>
    </submittedName>
</protein>
<feature type="transmembrane region" description="Helical" evidence="1">
    <location>
        <begin position="37"/>
        <end position="60"/>
    </location>
</feature>
<accession>A0ABP7MM14</accession>
<organism evidence="2 3">
    <name type="scientific">Luteimonas lutimaris</name>
    <dbReference type="NCBI Taxonomy" id="698645"/>
    <lineage>
        <taxon>Bacteria</taxon>
        <taxon>Pseudomonadati</taxon>
        <taxon>Pseudomonadota</taxon>
        <taxon>Gammaproteobacteria</taxon>
        <taxon>Lysobacterales</taxon>
        <taxon>Lysobacteraceae</taxon>
        <taxon>Luteimonas</taxon>
    </lineage>
</organism>
<keyword evidence="1" id="KW-0812">Transmembrane</keyword>
<keyword evidence="3" id="KW-1185">Reference proteome</keyword>
<dbReference type="RefSeq" id="WP_344759844.1">
    <property type="nucleotide sequence ID" value="NZ_BAAAZU010000011.1"/>
</dbReference>
<comment type="caution">
    <text evidence="2">The sequence shown here is derived from an EMBL/GenBank/DDBJ whole genome shotgun (WGS) entry which is preliminary data.</text>
</comment>
<proteinExistence type="predicted"/>
<sequence>MNNDDWDILAADWRDQPAAQVDIAALSRQSLRHGRRLRWALAVELLLSATAIAACAWAAALPGAVAFPPLAMAALALMVIGFQGWSLWIRRRQVRDSALDANAMLRLERDRLVTSRRYWRINTWGALLLWVGLWGLLMAGVSPAQSMASLLANAPVLLAFAVFSWWRCRLNQSRLAEVQALLASIRDPPL</sequence>
<dbReference type="EMBL" id="BAAAZU010000011">
    <property type="protein sequence ID" value="GAA3925806.1"/>
    <property type="molecule type" value="Genomic_DNA"/>
</dbReference>
<reference evidence="3" key="1">
    <citation type="journal article" date="2019" name="Int. J. Syst. Evol. Microbiol.">
        <title>The Global Catalogue of Microorganisms (GCM) 10K type strain sequencing project: providing services to taxonomists for standard genome sequencing and annotation.</title>
        <authorList>
            <consortium name="The Broad Institute Genomics Platform"/>
            <consortium name="The Broad Institute Genome Sequencing Center for Infectious Disease"/>
            <person name="Wu L."/>
            <person name="Ma J."/>
        </authorList>
    </citation>
    <scope>NUCLEOTIDE SEQUENCE [LARGE SCALE GENOMIC DNA]</scope>
    <source>
        <strain evidence="3">JCM 16916</strain>
    </source>
</reference>
<keyword evidence="1" id="KW-0472">Membrane</keyword>
<feature type="transmembrane region" description="Helical" evidence="1">
    <location>
        <begin position="147"/>
        <end position="166"/>
    </location>
</feature>
<feature type="transmembrane region" description="Helical" evidence="1">
    <location>
        <begin position="121"/>
        <end position="141"/>
    </location>
</feature>
<keyword evidence="1" id="KW-1133">Transmembrane helix</keyword>
<dbReference type="Proteomes" id="UP001501727">
    <property type="component" value="Unassembled WGS sequence"/>
</dbReference>
<evidence type="ECO:0000313" key="3">
    <source>
        <dbReference type="Proteomes" id="UP001501727"/>
    </source>
</evidence>
<name>A0ABP7MM14_9GAMM</name>